<protein>
    <recommendedName>
        <fullName evidence="4">HNH nuclease domain-containing protein</fullName>
    </recommendedName>
</protein>
<evidence type="ECO:0008006" key="4">
    <source>
        <dbReference type="Google" id="ProtNLM"/>
    </source>
</evidence>
<gene>
    <name evidence="2" type="ORF">A0O28_0022280</name>
</gene>
<sequence>MEDELAKALASRLNKQQMQKMLHLNEYFQLGPLLNLARERPLLISGLVETYWRTRAEPVLDYVPDLLMRIDLFRRLQDNIKRHELSFVPSMTVFALFMVAPIDVLRSRLDNLERNAQEKNTAEVQEFIEQCRNTVAVIQEFVSAQARQVGGSGEDNSHLLHSMNLCKKRDGRKCTISRMENPEAVPIFPNTIHSPNLLSMMDTFWGTETAARLSPLIRDPVFLKSPQNMLSLNRQLSWWYQSGRIAFKPLRETDTDSLRIQFHWLKKSKLEPAQLFTDDMDIWEVMEAADIPDSNGRVKGVQQWGRHYFDSYSGLGMETGQIHWLSERFEIEPPSFEMLQLSWDLLRVAAICGATKPIYSMDEANGDYDDHNGGYEDSDDEYHNGRRDEGYYDDECDGGYDDDEMKSQPDMYRDKNYAQLRHWGQEVEGQEVEGQEVERQEVEGQGVEGQGVKGQEVEEREVDERGVEGLEDLPIEECPLQ</sequence>
<evidence type="ECO:0000256" key="1">
    <source>
        <dbReference type="SAM" id="MobiDB-lite"/>
    </source>
</evidence>
<dbReference type="AlphaFoldDB" id="A0A1T3CS40"/>
<evidence type="ECO:0000313" key="2">
    <source>
        <dbReference type="EMBL" id="OPB43910.1"/>
    </source>
</evidence>
<feature type="compositionally biased region" description="Acidic residues" evidence="1">
    <location>
        <begin position="391"/>
        <end position="404"/>
    </location>
</feature>
<accession>A0A1T3CS40</accession>
<evidence type="ECO:0000313" key="3">
    <source>
        <dbReference type="Proteomes" id="UP000191004"/>
    </source>
</evidence>
<dbReference type="Proteomes" id="UP000191004">
    <property type="component" value="Unassembled WGS sequence"/>
</dbReference>
<organism evidence="2 3">
    <name type="scientific">Trichoderma guizhouense</name>
    <dbReference type="NCBI Taxonomy" id="1491466"/>
    <lineage>
        <taxon>Eukaryota</taxon>
        <taxon>Fungi</taxon>
        <taxon>Dikarya</taxon>
        <taxon>Ascomycota</taxon>
        <taxon>Pezizomycotina</taxon>
        <taxon>Sordariomycetes</taxon>
        <taxon>Hypocreomycetidae</taxon>
        <taxon>Hypocreales</taxon>
        <taxon>Hypocreaceae</taxon>
        <taxon>Trichoderma</taxon>
    </lineage>
</organism>
<proteinExistence type="predicted"/>
<feature type="region of interest" description="Disordered" evidence="1">
    <location>
        <begin position="426"/>
        <end position="481"/>
    </location>
</feature>
<dbReference type="EMBL" id="LVVK01000007">
    <property type="protein sequence ID" value="OPB43910.1"/>
    <property type="molecule type" value="Genomic_DNA"/>
</dbReference>
<keyword evidence="3" id="KW-1185">Reference proteome</keyword>
<name>A0A1T3CS40_9HYPO</name>
<dbReference type="OrthoDB" id="5416097at2759"/>
<comment type="caution">
    <text evidence="2">The sequence shown here is derived from an EMBL/GenBank/DDBJ whole genome shotgun (WGS) entry which is preliminary data.</text>
</comment>
<feature type="region of interest" description="Disordered" evidence="1">
    <location>
        <begin position="369"/>
        <end position="409"/>
    </location>
</feature>
<reference evidence="2 3" key="1">
    <citation type="submission" date="2016-04" db="EMBL/GenBank/DDBJ databases">
        <title>Multiple horizontal gene transfer events from other fungi enriched the ability of the initially mycotrophic fungus Trichoderma (Ascomycota) to feed on dead plant biomass.</title>
        <authorList>
            <person name="Atanasova L."/>
            <person name="Chenthamara K."/>
            <person name="Zhang J."/>
            <person name="Grujic M."/>
            <person name="Henrissat B."/>
            <person name="Kuo A."/>
            <person name="Aertz A."/>
            <person name="Salamov A."/>
            <person name="Lipzen A."/>
            <person name="Labutti K."/>
            <person name="Barry K."/>
            <person name="Miao Y."/>
            <person name="Rahimi M.J."/>
            <person name="Shen Q."/>
            <person name="Grigoriev I.V."/>
            <person name="Kubicek C.P."/>
            <person name="Druzhinina I.S."/>
        </authorList>
    </citation>
    <scope>NUCLEOTIDE SEQUENCE [LARGE SCALE GENOMIC DNA]</scope>
    <source>
        <strain evidence="2 3">NJAU 4742</strain>
    </source>
</reference>
<feature type="compositionally biased region" description="Basic and acidic residues" evidence="1">
    <location>
        <begin position="381"/>
        <end position="390"/>
    </location>
</feature>